<accession>A0A5E6TL27</accession>
<proteinExistence type="predicted"/>
<dbReference type="EMBL" id="CABVHF010000009">
    <property type="protein sequence ID" value="VVM93192.1"/>
    <property type="molecule type" value="Genomic_DNA"/>
</dbReference>
<feature type="compositionally biased region" description="Pro residues" evidence="1">
    <location>
        <begin position="70"/>
        <end position="80"/>
    </location>
</feature>
<sequence length="147" mass="18075">MSYRIPIIVLLAMLTSACTPYYAGGGYSRSQYYSGERYGYPGYQRYERDYYVVPQPRYYYQPAPRYYRPAPAPHYRPQPRPGMNQQWYGNPRNDYGNRQRYEYRRDRERHDYRNDDRRSQEGRWHSRGHGDRDRRPDGGRDDRNRHR</sequence>
<feature type="compositionally biased region" description="Basic and acidic residues" evidence="1">
    <location>
        <begin position="95"/>
        <end position="147"/>
    </location>
</feature>
<protein>
    <recommendedName>
        <fullName evidence="4">Lipoprotein</fullName>
    </recommendedName>
</protein>
<organism evidence="2 3">
    <name type="scientific">Pseudomonas fluorescens</name>
    <dbReference type="NCBI Taxonomy" id="294"/>
    <lineage>
        <taxon>Bacteria</taxon>
        <taxon>Pseudomonadati</taxon>
        <taxon>Pseudomonadota</taxon>
        <taxon>Gammaproteobacteria</taxon>
        <taxon>Pseudomonadales</taxon>
        <taxon>Pseudomonadaceae</taxon>
        <taxon>Pseudomonas</taxon>
    </lineage>
</organism>
<reference evidence="2 3" key="1">
    <citation type="submission" date="2019-09" db="EMBL/GenBank/DDBJ databases">
        <authorList>
            <person name="Chandra G."/>
            <person name="Truman W A."/>
        </authorList>
    </citation>
    <scope>NUCLEOTIDE SEQUENCE [LARGE SCALE GENOMIC DNA]</scope>
    <source>
        <strain evidence="2">PS631</strain>
    </source>
</reference>
<dbReference type="AlphaFoldDB" id="A0A5E6TL27"/>
<evidence type="ECO:0000313" key="3">
    <source>
        <dbReference type="Proteomes" id="UP000399692"/>
    </source>
</evidence>
<gene>
    <name evidence="2" type="ORF">PS631_02949</name>
</gene>
<evidence type="ECO:0008006" key="4">
    <source>
        <dbReference type="Google" id="ProtNLM"/>
    </source>
</evidence>
<dbReference type="PROSITE" id="PS51257">
    <property type="entry name" value="PROKAR_LIPOPROTEIN"/>
    <property type="match status" value="1"/>
</dbReference>
<dbReference type="Proteomes" id="UP000399692">
    <property type="component" value="Unassembled WGS sequence"/>
</dbReference>
<dbReference type="RefSeq" id="WP_101321907.1">
    <property type="nucleotide sequence ID" value="NZ_CABVHF010000009.1"/>
</dbReference>
<evidence type="ECO:0000256" key="1">
    <source>
        <dbReference type="SAM" id="MobiDB-lite"/>
    </source>
</evidence>
<evidence type="ECO:0000313" key="2">
    <source>
        <dbReference type="EMBL" id="VVM93192.1"/>
    </source>
</evidence>
<name>A0A5E6TL27_PSEFL</name>
<feature type="region of interest" description="Disordered" evidence="1">
    <location>
        <begin position="63"/>
        <end position="147"/>
    </location>
</feature>